<evidence type="ECO:0000256" key="1">
    <source>
        <dbReference type="RuleBase" id="RU367090"/>
    </source>
</evidence>
<dbReference type="InterPro" id="IPR016024">
    <property type="entry name" value="ARM-type_fold"/>
</dbReference>
<dbReference type="GO" id="GO:0061630">
    <property type="term" value="F:ubiquitin protein ligase activity"/>
    <property type="evidence" value="ECO:0007669"/>
    <property type="project" value="UniProtKB-UniRule"/>
</dbReference>
<keyword evidence="1" id="KW-0808">Transferase</keyword>
<evidence type="ECO:0000313" key="4">
    <source>
        <dbReference type="EMBL" id="KAK9753536.1"/>
    </source>
</evidence>
<evidence type="ECO:0000313" key="5">
    <source>
        <dbReference type="Proteomes" id="UP001458880"/>
    </source>
</evidence>
<keyword evidence="1" id="KW-0479">Metal-binding</keyword>
<dbReference type="GO" id="GO:0005829">
    <property type="term" value="C:cytosol"/>
    <property type="evidence" value="ECO:0007669"/>
    <property type="project" value="UniProtKB-UniRule"/>
</dbReference>
<dbReference type="InterPro" id="IPR054476">
    <property type="entry name" value="Ltn1_N"/>
</dbReference>
<keyword evidence="5" id="KW-1185">Reference proteome</keyword>
<dbReference type="Pfam" id="PF22958">
    <property type="entry name" value="Ltn1_1st"/>
    <property type="match status" value="1"/>
</dbReference>
<evidence type="ECO:0000256" key="2">
    <source>
        <dbReference type="SAM" id="MobiDB-lite"/>
    </source>
</evidence>
<feature type="compositionally biased region" description="Polar residues" evidence="2">
    <location>
        <begin position="10"/>
        <end position="22"/>
    </location>
</feature>
<keyword evidence="1" id="KW-0862">Zinc</keyword>
<dbReference type="EC" id="2.3.2.27" evidence="1"/>
<gene>
    <name evidence="4" type="ORF">QE152_g2062</name>
</gene>
<feature type="domain" description="E3 ubiquitin-protein ligase listerin N-terminal" evidence="3">
    <location>
        <begin position="62"/>
        <end position="371"/>
    </location>
</feature>
<comment type="function">
    <text evidence="1">E3 ubiquitin-protein ligase. Component of the ribosome quality control complex (RQC), a ribosome-associated complex that mediates ubiquitination and extraction of incompletely synthesized nascent chains for proteasomal degradation.</text>
</comment>
<dbReference type="Gene3D" id="1.25.10.10">
    <property type="entry name" value="Leucine-rich Repeat Variant"/>
    <property type="match status" value="1"/>
</dbReference>
<reference evidence="4 5" key="1">
    <citation type="journal article" date="2024" name="BMC Genomics">
        <title>De novo assembly and annotation of Popillia japonica's genome with initial clues to its potential as an invasive pest.</title>
        <authorList>
            <person name="Cucini C."/>
            <person name="Boschi S."/>
            <person name="Funari R."/>
            <person name="Cardaioli E."/>
            <person name="Iannotti N."/>
            <person name="Marturano G."/>
            <person name="Paoli F."/>
            <person name="Bruttini M."/>
            <person name="Carapelli A."/>
            <person name="Frati F."/>
            <person name="Nardi F."/>
        </authorList>
    </citation>
    <scope>NUCLEOTIDE SEQUENCE [LARGE SCALE GENOMIC DNA]</scope>
    <source>
        <strain evidence="4">DMR45628</strain>
    </source>
</reference>
<dbReference type="Proteomes" id="UP001458880">
    <property type="component" value="Unassembled WGS sequence"/>
</dbReference>
<accession>A0AAW1N503</accession>
<protein>
    <recommendedName>
        <fullName evidence="1">E3 ubiquitin-protein ligase listerin</fullName>
        <ecNumber evidence="1">2.3.2.27</ecNumber>
    </recommendedName>
    <alternativeName>
        <fullName evidence="1">RING-type E3 ubiquitin transferase listerin</fullName>
    </alternativeName>
</protein>
<dbReference type="GO" id="GO:0072344">
    <property type="term" value="P:rescue of stalled ribosome"/>
    <property type="evidence" value="ECO:0007669"/>
    <property type="project" value="UniProtKB-UniRule"/>
</dbReference>
<dbReference type="PANTHER" id="PTHR12389">
    <property type="entry name" value="ZINC FINGER PROTEIN 294"/>
    <property type="match status" value="1"/>
</dbReference>
<dbReference type="PANTHER" id="PTHR12389:SF0">
    <property type="entry name" value="E3 UBIQUITIN-PROTEIN LIGASE LISTERIN"/>
    <property type="match status" value="1"/>
</dbReference>
<dbReference type="GO" id="GO:1990112">
    <property type="term" value="C:RQC complex"/>
    <property type="evidence" value="ECO:0007669"/>
    <property type="project" value="UniProtKB-UniRule"/>
</dbReference>
<evidence type="ECO:0000259" key="3">
    <source>
        <dbReference type="Pfam" id="PF22958"/>
    </source>
</evidence>
<comment type="pathway">
    <text evidence="1">Protein modification; protein ubiquitination.</text>
</comment>
<dbReference type="EMBL" id="JASPKY010000013">
    <property type="protein sequence ID" value="KAK9753536.1"/>
    <property type="molecule type" value="Genomic_DNA"/>
</dbReference>
<dbReference type="InterPro" id="IPR011989">
    <property type="entry name" value="ARM-like"/>
</dbReference>
<dbReference type="GO" id="GO:0043023">
    <property type="term" value="F:ribosomal large subunit binding"/>
    <property type="evidence" value="ECO:0007669"/>
    <property type="project" value="TreeGrafter"/>
</dbReference>
<proteinExistence type="inferred from homology"/>
<dbReference type="GO" id="GO:1990116">
    <property type="term" value="P:ribosome-associated ubiquitin-dependent protein catabolic process"/>
    <property type="evidence" value="ECO:0007669"/>
    <property type="project" value="UniProtKB-UniRule"/>
</dbReference>
<comment type="subunit">
    <text evidence="1">Component of the ribosome quality control complex (RQC).</text>
</comment>
<organism evidence="4 5">
    <name type="scientific">Popillia japonica</name>
    <name type="common">Japanese beetle</name>
    <dbReference type="NCBI Taxonomy" id="7064"/>
    <lineage>
        <taxon>Eukaryota</taxon>
        <taxon>Metazoa</taxon>
        <taxon>Ecdysozoa</taxon>
        <taxon>Arthropoda</taxon>
        <taxon>Hexapoda</taxon>
        <taxon>Insecta</taxon>
        <taxon>Pterygota</taxon>
        <taxon>Neoptera</taxon>
        <taxon>Endopterygota</taxon>
        <taxon>Coleoptera</taxon>
        <taxon>Polyphaga</taxon>
        <taxon>Scarabaeiformia</taxon>
        <taxon>Scarabaeidae</taxon>
        <taxon>Rutelinae</taxon>
        <taxon>Popillia</taxon>
    </lineage>
</organism>
<feature type="region of interest" description="Disordered" evidence="2">
    <location>
        <begin position="1"/>
        <end position="23"/>
    </location>
</feature>
<dbReference type="InterPro" id="IPR039795">
    <property type="entry name" value="LTN1/Rkr1"/>
</dbReference>
<comment type="caution">
    <text evidence="4">The sequence shown here is derived from an EMBL/GenBank/DDBJ whole genome shotgun (WGS) entry which is preliminary data.</text>
</comment>
<dbReference type="GO" id="GO:0008270">
    <property type="term" value="F:zinc ion binding"/>
    <property type="evidence" value="ECO:0007669"/>
    <property type="project" value="UniProtKB-KW"/>
</dbReference>
<dbReference type="SUPFAM" id="SSF48371">
    <property type="entry name" value="ARM repeat"/>
    <property type="match status" value="1"/>
</dbReference>
<comment type="catalytic activity">
    <reaction evidence="1">
        <text>S-ubiquitinyl-[E2 ubiquitin-conjugating enzyme]-L-cysteine + [acceptor protein]-L-lysine = [E2 ubiquitin-conjugating enzyme]-L-cysteine + N(6)-ubiquitinyl-[acceptor protein]-L-lysine.</text>
        <dbReference type="EC" id="2.3.2.27"/>
    </reaction>
</comment>
<comment type="similarity">
    <text evidence="1">Belongs to the LTN1 family.</text>
</comment>
<keyword evidence="1" id="KW-0833">Ubl conjugation pathway</keyword>
<name>A0AAW1N503_POPJA</name>
<sequence>MGGKHKQAQRTKNNARPSSSGRSAELLGNSISQFTGFSTIKDTSFALPTLTLAMTDDAESMIDSNFQLVLKKMSKKDSTTKLKALQEFTDLVKSSDQETVKSILIYWCRLYNVLSTDADHKVREATHASHHQVVLKAKRNLAPYLKQLAGAWFTSQYDTYAPAASAATRSFEDAFPPNKIQEAIIYCQEEILNYIYDNLVVQTVQSLNNTLKGTTEDAEAKYERVVISSLHGYSLYINKVSSENIEKAEEINKKIVSSAKFWKFSKSKVVPIRTAFFGTLKTICQKAPFLLKSETEHIVSAIFQNLDETEPTVLPNIWEAALLCVTTFEEWYKHINVEKAVLPKLYKVLKEGGQGNATVIYPNLLPFLSHLPPSVDNNIFYYNFFDNMRLGLKQRSTISSRSETSAVSVTLIECLQYIIMKNQSNIPLCEKLIKSELIPIIEWCLNESPDSYKQLYNQVAGLVQYWHRNRNQQDVHNYLRYLEYFWSNLDSLFQGLLMNVERSYEKNAASDLAVRQIELLISLKHTIKPRKQMKVKFETEPLEGGDLNTSGGITKSDKCDESYQLSLNSLVFKLCKSYVNFINSKQSKELLEHLYALILEFENKDFFVSLSKMVMGDGEEEGKLIRIYEKLLYKWLKSSYLCTKSVIDMIFILFKYLDDSDKLNILETFTKLQSEQCGWCVTRALSYPYNTDPVIQQWLSNAKVDEYLVSIAEKELILDESTPESSILLKQAFTEQKDEELFISKNAVIQIVNIISTCLLNPNDHPVTLDGCASLAAYISSVLYTENLKLRYGTDLLLALFKLSCNTRLDLETISQDTLWEVNTAWQDVVGILCCSLETDELKSLANQFAEIIEEEFLNNDPKSFHSEEIVDKIVNFIRVIKKNNGFVVFKLLELFLERSFVPKWRSELANLCVCAEYSRGALSSLYSPVNSGTVPVEDETILKYFKWLGLIIDVFLTPIDAIENYDEDEDEETHEDSPLKEVHTMIDASDDIYKVMLNLLYDVNLANTIKDNFKAIKSYSNLVEISESFIEKLKILMAHIDCKSHVERELMERITKDGWLWAKVVHFLNAEIAKEDLTHVYGDYLNKDNFQEEICQGRVHLTQAFAETLSFDDVMYNTHLPERVVTLRSLIHREDIAADIAGTFKLIDAFKIKCGKDLYNLDLSNWERTETLIEIIRLCSAVIRNNKVQSLSQEHWDFSVISLASWCTKLPELRVNYQKIQVAAFISAVAELFTDVETYLNDLEHHMPEHKYILEWRSVFAQDVHTELVATWLYLSEKLLEQYKQNPARITQLPFLQQFGSCISSLKNEYLFKKTDERSPKWSKLLRTCCALLTNPLHSLQLWGYHMLISLIPGLIEIDSATISCSKPKKELVLKEYD</sequence>
<keyword evidence="1" id="KW-0863">Zinc-finger</keyword>